<dbReference type="Gene3D" id="3.40.1420.30">
    <property type="match status" value="1"/>
</dbReference>
<gene>
    <name evidence="2" type="ORF">GCM10007103_27650</name>
</gene>
<organism evidence="2 3">
    <name type="scientific">Salinimicrobium marinum</name>
    <dbReference type="NCBI Taxonomy" id="680283"/>
    <lineage>
        <taxon>Bacteria</taxon>
        <taxon>Pseudomonadati</taxon>
        <taxon>Bacteroidota</taxon>
        <taxon>Flavobacteriia</taxon>
        <taxon>Flavobacteriales</taxon>
        <taxon>Flavobacteriaceae</taxon>
        <taxon>Salinimicrobium</taxon>
    </lineage>
</organism>
<feature type="signal peptide" evidence="1">
    <location>
        <begin position="1"/>
        <end position="23"/>
    </location>
</feature>
<name>A0A918W103_9FLAO</name>
<dbReference type="SUPFAM" id="SSF160574">
    <property type="entry name" value="BT0923-like"/>
    <property type="match status" value="1"/>
</dbReference>
<accession>A0A918W103</accession>
<reference evidence="2" key="1">
    <citation type="journal article" date="2014" name="Int. J. Syst. Evol. Microbiol.">
        <title>Complete genome sequence of Corynebacterium casei LMG S-19264T (=DSM 44701T), isolated from a smear-ripened cheese.</title>
        <authorList>
            <consortium name="US DOE Joint Genome Institute (JGI-PGF)"/>
            <person name="Walter F."/>
            <person name="Albersmeier A."/>
            <person name="Kalinowski J."/>
            <person name="Ruckert C."/>
        </authorList>
    </citation>
    <scope>NUCLEOTIDE SEQUENCE</scope>
    <source>
        <strain evidence="2">KCTC 12719</strain>
    </source>
</reference>
<protein>
    <recommendedName>
        <fullName evidence="4">Beta-lactamase-inhibitor-like, PepSY-like</fullName>
    </recommendedName>
</protein>
<comment type="caution">
    <text evidence="2">The sequence shown here is derived from an EMBL/GenBank/DDBJ whole genome shotgun (WGS) entry which is preliminary data.</text>
</comment>
<evidence type="ECO:0008006" key="4">
    <source>
        <dbReference type="Google" id="ProtNLM"/>
    </source>
</evidence>
<proteinExistence type="predicted"/>
<evidence type="ECO:0000313" key="2">
    <source>
        <dbReference type="EMBL" id="GHA44942.1"/>
    </source>
</evidence>
<evidence type="ECO:0000313" key="3">
    <source>
        <dbReference type="Proteomes" id="UP000610456"/>
    </source>
</evidence>
<dbReference type="EMBL" id="BMXB01000013">
    <property type="protein sequence ID" value="GHA44942.1"/>
    <property type="molecule type" value="Genomic_DNA"/>
</dbReference>
<feature type="chain" id="PRO_5037632900" description="Beta-lactamase-inhibitor-like, PepSY-like" evidence="1">
    <location>
        <begin position="24"/>
        <end position="110"/>
    </location>
</feature>
<keyword evidence="3" id="KW-1185">Reference proteome</keyword>
<sequence>MKRFYVTAVIAGAMFFSVGTVTAQETATATATAQVQEKEDFKQIDVQELPGEVSQSVERDFQGATISEAYSKEKDGETKFKLVVTTAEGESKELYADAQGNWIDKEKDSK</sequence>
<keyword evidence="1" id="KW-0732">Signal</keyword>
<dbReference type="AlphaFoldDB" id="A0A918W103"/>
<dbReference type="Proteomes" id="UP000610456">
    <property type="component" value="Unassembled WGS sequence"/>
</dbReference>
<reference evidence="2" key="2">
    <citation type="submission" date="2020-09" db="EMBL/GenBank/DDBJ databases">
        <authorList>
            <person name="Sun Q."/>
            <person name="Kim S."/>
        </authorList>
    </citation>
    <scope>NUCLEOTIDE SEQUENCE</scope>
    <source>
        <strain evidence="2">KCTC 12719</strain>
    </source>
</reference>
<dbReference type="RefSeq" id="WP_189605371.1">
    <property type="nucleotide sequence ID" value="NZ_BMXB01000013.1"/>
</dbReference>
<evidence type="ECO:0000256" key="1">
    <source>
        <dbReference type="SAM" id="SignalP"/>
    </source>
</evidence>